<feature type="transmembrane region" description="Helical" evidence="7">
    <location>
        <begin position="190"/>
        <end position="213"/>
    </location>
</feature>
<feature type="transmembrane region" description="Helical" evidence="7">
    <location>
        <begin position="42"/>
        <end position="63"/>
    </location>
</feature>
<feature type="transmembrane region" description="Helical" evidence="7">
    <location>
        <begin position="297"/>
        <end position="318"/>
    </location>
</feature>
<proteinExistence type="inferred from homology"/>
<dbReference type="GO" id="GO:1902600">
    <property type="term" value="P:proton transmembrane transport"/>
    <property type="evidence" value="ECO:0007669"/>
    <property type="project" value="InterPro"/>
</dbReference>
<dbReference type="Proteomes" id="UP000727993">
    <property type="component" value="Unassembled WGS sequence"/>
</dbReference>
<feature type="transmembrane region" description="Helical" evidence="7">
    <location>
        <begin position="16"/>
        <end position="35"/>
    </location>
</feature>
<protein>
    <submittedName>
        <fullName evidence="9">Cation:proton antiporter</fullName>
    </submittedName>
</protein>
<feature type="domain" description="Cation/H+ exchanger transmembrane" evidence="8">
    <location>
        <begin position="30"/>
        <end position="381"/>
    </location>
</feature>
<evidence type="ECO:0000259" key="8">
    <source>
        <dbReference type="Pfam" id="PF00999"/>
    </source>
</evidence>
<dbReference type="PANTHER" id="PTHR42751">
    <property type="entry name" value="SODIUM/HYDROGEN EXCHANGER FAMILY/TRKA DOMAIN PROTEIN"/>
    <property type="match status" value="1"/>
</dbReference>
<dbReference type="InterPro" id="IPR038770">
    <property type="entry name" value="Na+/solute_symporter_sf"/>
</dbReference>
<keyword evidence="5 7" id="KW-1133">Transmembrane helix</keyword>
<feature type="transmembrane region" description="Helical" evidence="7">
    <location>
        <begin position="159"/>
        <end position="184"/>
    </location>
</feature>
<feature type="transmembrane region" description="Helical" evidence="7">
    <location>
        <begin position="339"/>
        <end position="358"/>
    </location>
</feature>
<dbReference type="Pfam" id="PF00999">
    <property type="entry name" value="Na_H_Exchanger"/>
    <property type="match status" value="1"/>
</dbReference>
<keyword evidence="3" id="KW-0813">Transport</keyword>
<dbReference type="GO" id="GO:0015297">
    <property type="term" value="F:antiporter activity"/>
    <property type="evidence" value="ECO:0007669"/>
    <property type="project" value="InterPro"/>
</dbReference>
<dbReference type="PANTHER" id="PTHR42751:SF6">
    <property type="entry name" value="CONSERVED INTEGRAL MEMBRANE TRANSPORT PROTEIN-RELATED"/>
    <property type="match status" value="1"/>
</dbReference>
<evidence type="ECO:0000256" key="3">
    <source>
        <dbReference type="ARBA" id="ARBA00022448"/>
    </source>
</evidence>
<evidence type="ECO:0000313" key="10">
    <source>
        <dbReference type="Proteomes" id="UP000727993"/>
    </source>
</evidence>
<evidence type="ECO:0000256" key="4">
    <source>
        <dbReference type="ARBA" id="ARBA00022692"/>
    </source>
</evidence>
<name>A0A936NG05_9ACTN</name>
<dbReference type="EMBL" id="JADJZA010000010">
    <property type="protein sequence ID" value="MBK9298703.1"/>
    <property type="molecule type" value="Genomic_DNA"/>
</dbReference>
<dbReference type="GO" id="GO:0016020">
    <property type="term" value="C:membrane"/>
    <property type="evidence" value="ECO:0007669"/>
    <property type="project" value="UniProtKB-SubCell"/>
</dbReference>
<sequence>MNQILLASAGADVARAFIELGVLLIGLGLLARLSYRIGISPIPAYLAAGLIFGTGGLIELNFAEDFIDLASEIGVLLLLFVLGLEYTGAELTDGLKNGWRAGFVDVALNFTPGFAAGMLLGWGPVGGLMLAGITYISSSGVVSKLLSDLDRMANRETPAVLAVLVFEDLVVAAYLPVLGVLLVGGSLLSGAVSVGVALSVTTLALVMAIRFGGPISKVMASRSDEALLLSVMGVILVVGGLVEQVQVSSAIGAFLVGIALSGEVRARAERMLVPLRDLFAALFFVLFSLRIDPSDLPPVLVTAAVLAVVTTITKISTGRFAAGQLGVGPKGRDRAGMELVARGEFSIVIAGLAAGTAVDPALPPTAAAYVLILAVLGPLLAKFNPPIPSLASMKELLNQRRDREGAVTP</sequence>
<dbReference type="InterPro" id="IPR006153">
    <property type="entry name" value="Cation/H_exchanger_TM"/>
</dbReference>
<feature type="transmembrane region" description="Helical" evidence="7">
    <location>
        <begin position="364"/>
        <end position="383"/>
    </location>
</feature>
<feature type="transmembrane region" description="Helical" evidence="7">
    <location>
        <begin position="69"/>
        <end position="89"/>
    </location>
</feature>
<dbReference type="Gene3D" id="1.20.1530.20">
    <property type="match status" value="1"/>
</dbReference>
<gene>
    <name evidence="9" type="ORF">IPN02_18125</name>
</gene>
<organism evidence="9 10">
    <name type="scientific">Candidatus Neomicrothrix subdominans</name>
    <dbReference type="NCBI Taxonomy" id="2954438"/>
    <lineage>
        <taxon>Bacteria</taxon>
        <taxon>Bacillati</taxon>
        <taxon>Actinomycetota</taxon>
        <taxon>Acidimicrobiia</taxon>
        <taxon>Acidimicrobiales</taxon>
        <taxon>Microthrixaceae</taxon>
        <taxon>Candidatus Neomicrothrix</taxon>
    </lineage>
</organism>
<comment type="similarity">
    <text evidence="2">Belongs to the monovalent cation:proton antiporter 2 (CPA2) transporter (TC 2.A.37) family.</text>
</comment>
<evidence type="ECO:0000256" key="7">
    <source>
        <dbReference type="SAM" id="Phobius"/>
    </source>
</evidence>
<feature type="transmembrane region" description="Helical" evidence="7">
    <location>
        <begin position="225"/>
        <end position="242"/>
    </location>
</feature>
<dbReference type="AlphaFoldDB" id="A0A936NG05"/>
<evidence type="ECO:0000256" key="2">
    <source>
        <dbReference type="ARBA" id="ARBA00005551"/>
    </source>
</evidence>
<evidence type="ECO:0000256" key="5">
    <source>
        <dbReference type="ARBA" id="ARBA00022989"/>
    </source>
</evidence>
<keyword evidence="4 7" id="KW-0812">Transmembrane</keyword>
<comment type="caution">
    <text evidence="9">The sequence shown here is derived from an EMBL/GenBank/DDBJ whole genome shotgun (WGS) entry which is preliminary data.</text>
</comment>
<evidence type="ECO:0000313" key="9">
    <source>
        <dbReference type="EMBL" id="MBK9298703.1"/>
    </source>
</evidence>
<reference evidence="9 10" key="1">
    <citation type="submission" date="2020-10" db="EMBL/GenBank/DDBJ databases">
        <title>Connecting structure to function with the recovery of over 1000 high-quality activated sludge metagenome-assembled genomes encoding full-length rRNA genes using long-read sequencing.</title>
        <authorList>
            <person name="Singleton C.M."/>
            <person name="Petriglieri F."/>
            <person name="Kristensen J.M."/>
            <person name="Kirkegaard R.H."/>
            <person name="Michaelsen T.Y."/>
            <person name="Andersen M.H."/>
            <person name="Karst S.M."/>
            <person name="Dueholm M.S."/>
            <person name="Nielsen P.H."/>
            <person name="Albertsen M."/>
        </authorList>
    </citation>
    <scope>NUCLEOTIDE SEQUENCE [LARGE SCALE GENOMIC DNA]</scope>
    <source>
        <strain evidence="9">Lyne_18-Q3-R50-59_MAXAC.006</strain>
    </source>
</reference>
<evidence type="ECO:0000256" key="6">
    <source>
        <dbReference type="ARBA" id="ARBA00023136"/>
    </source>
</evidence>
<evidence type="ECO:0000256" key="1">
    <source>
        <dbReference type="ARBA" id="ARBA00004141"/>
    </source>
</evidence>
<comment type="subcellular location">
    <subcellularLocation>
        <location evidence="1">Membrane</location>
        <topology evidence="1">Multi-pass membrane protein</topology>
    </subcellularLocation>
</comment>
<accession>A0A936NG05</accession>
<keyword evidence="6 7" id="KW-0472">Membrane</keyword>